<organism evidence="3 4">
    <name type="scientific">Microbacterium resistens</name>
    <dbReference type="NCBI Taxonomy" id="156977"/>
    <lineage>
        <taxon>Bacteria</taxon>
        <taxon>Bacillati</taxon>
        <taxon>Actinomycetota</taxon>
        <taxon>Actinomycetes</taxon>
        <taxon>Micrococcales</taxon>
        <taxon>Microbacteriaceae</taxon>
        <taxon>Microbacterium</taxon>
    </lineage>
</organism>
<dbReference type="Gene3D" id="3.30.70.2660">
    <property type="match status" value="1"/>
</dbReference>
<dbReference type="Pfam" id="PF09704">
    <property type="entry name" value="Cas_Cas5d"/>
    <property type="match status" value="1"/>
</dbReference>
<keyword evidence="1" id="KW-0051">Antiviral defense</keyword>
<evidence type="ECO:0000256" key="2">
    <source>
        <dbReference type="SAM" id="MobiDB-lite"/>
    </source>
</evidence>
<proteinExistence type="predicted"/>
<dbReference type="NCBIfam" id="TIGR01868">
    <property type="entry name" value="casD_Cas5e"/>
    <property type="match status" value="1"/>
</dbReference>
<feature type="compositionally biased region" description="Basic and acidic residues" evidence="2">
    <location>
        <begin position="184"/>
        <end position="218"/>
    </location>
</feature>
<dbReference type="InterPro" id="IPR013422">
    <property type="entry name" value="CRISPR-assoc_prot_Cas5_N"/>
</dbReference>
<accession>A0ABU1SC00</accession>
<evidence type="ECO:0000313" key="4">
    <source>
        <dbReference type="Proteomes" id="UP001259347"/>
    </source>
</evidence>
<evidence type="ECO:0000313" key="3">
    <source>
        <dbReference type="EMBL" id="MDR6867118.1"/>
    </source>
</evidence>
<dbReference type="Proteomes" id="UP001259347">
    <property type="component" value="Unassembled WGS sequence"/>
</dbReference>
<keyword evidence="4" id="KW-1185">Reference proteome</keyword>
<dbReference type="RefSeq" id="WP_310019598.1">
    <property type="nucleotide sequence ID" value="NZ_JAVDUM010000006.1"/>
</dbReference>
<dbReference type="CDD" id="cd09756">
    <property type="entry name" value="Cas5_I-E"/>
    <property type="match status" value="1"/>
</dbReference>
<name>A0ABU1SC00_9MICO</name>
<dbReference type="NCBIfam" id="TIGR02593">
    <property type="entry name" value="CRISPR_cas5"/>
    <property type="match status" value="1"/>
</dbReference>
<reference evidence="3 4" key="1">
    <citation type="submission" date="2023-07" db="EMBL/GenBank/DDBJ databases">
        <title>Sorghum-associated microbial communities from plants grown in Nebraska, USA.</title>
        <authorList>
            <person name="Schachtman D."/>
        </authorList>
    </citation>
    <scope>NUCLEOTIDE SEQUENCE [LARGE SCALE GENOMIC DNA]</scope>
    <source>
        <strain evidence="3 4">2980</strain>
    </source>
</reference>
<evidence type="ECO:0000256" key="1">
    <source>
        <dbReference type="ARBA" id="ARBA00023118"/>
    </source>
</evidence>
<feature type="region of interest" description="Disordered" evidence="2">
    <location>
        <begin position="154"/>
        <end position="249"/>
    </location>
</feature>
<comment type="caution">
    <text evidence="3">The sequence shown here is derived from an EMBL/GenBank/DDBJ whole genome shotgun (WGS) entry which is preliminary data.</text>
</comment>
<gene>
    <name evidence="3" type="ORF">J2Y69_001717</name>
</gene>
<dbReference type="InterPro" id="IPR021124">
    <property type="entry name" value="CRISPR-assoc_prot_Cas5"/>
</dbReference>
<protein>
    <submittedName>
        <fullName evidence="3">CRISPR system Cascade subunit CasD</fullName>
    </submittedName>
</protein>
<sequence length="249" mass="27745">MTTLLLELSGPQQAWGSRSRYATRATELAPTRSGVIGLFAAALGMERTEPLDRFRDLRIGVRLDQPGTLERDFQTARSFDGSTSYPLSQRYYLADAVFLVGVEGPSDELVELRAAIARPYFPLFLGRRAFPPSGPILTELVDAPLNDALRDAPWRARPHHRRTHSEEKVSLSTITDRAAGEPSGETRQDVPESFDPRRRRYSARDVTIRRVLVDHPDPRPGGGRSSVREGLLGSPTDHDPFSLLSDEEI</sequence>
<dbReference type="InterPro" id="IPR010147">
    <property type="entry name" value="CRISPR-assoc_prot_CasD"/>
</dbReference>
<dbReference type="EMBL" id="JAVDUM010000006">
    <property type="protein sequence ID" value="MDR6867118.1"/>
    <property type="molecule type" value="Genomic_DNA"/>
</dbReference>